<comment type="caution">
    <text evidence="2">The sequence shown here is derived from an EMBL/GenBank/DDBJ whole genome shotgun (WGS) entry which is preliminary data.</text>
</comment>
<protein>
    <submittedName>
        <fullName evidence="2">Uncharacterized protein</fullName>
    </submittedName>
</protein>
<feature type="transmembrane region" description="Helical" evidence="1">
    <location>
        <begin position="86"/>
        <end position="108"/>
    </location>
</feature>
<keyword evidence="3" id="KW-1185">Reference proteome</keyword>
<keyword evidence="1" id="KW-0812">Transmembrane</keyword>
<evidence type="ECO:0000256" key="1">
    <source>
        <dbReference type="SAM" id="Phobius"/>
    </source>
</evidence>
<name>A0ABU6Z3H0_9FABA</name>
<feature type="transmembrane region" description="Helical" evidence="1">
    <location>
        <begin position="52"/>
        <end position="74"/>
    </location>
</feature>
<evidence type="ECO:0000313" key="3">
    <source>
        <dbReference type="Proteomes" id="UP001341840"/>
    </source>
</evidence>
<accession>A0ABU6Z3H0</accession>
<reference evidence="2 3" key="1">
    <citation type="journal article" date="2023" name="Plants (Basel)">
        <title>Bridging the Gap: Combining Genomics and Transcriptomics Approaches to Understand Stylosanthes scabra, an Orphan Legume from the Brazilian Caatinga.</title>
        <authorList>
            <person name="Ferreira-Neto J.R.C."/>
            <person name="da Silva M.D."/>
            <person name="Binneck E."/>
            <person name="de Melo N.F."/>
            <person name="da Silva R.H."/>
            <person name="de Melo A.L.T.M."/>
            <person name="Pandolfi V."/>
            <person name="Bustamante F.O."/>
            <person name="Brasileiro-Vidal A.C."/>
            <person name="Benko-Iseppon A.M."/>
        </authorList>
    </citation>
    <scope>NUCLEOTIDE SEQUENCE [LARGE SCALE GENOMIC DNA]</scope>
    <source>
        <tissue evidence="2">Leaves</tissue>
    </source>
</reference>
<gene>
    <name evidence="2" type="ORF">PIB30_014797</name>
</gene>
<keyword evidence="1" id="KW-0472">Membrane</keyword>
<dbReference type="EMBL" id="JASCZI010271900">
    <property type="protein sequence ID" value="MED6217135.1"/>
    <property type="molecule type" value="Genomic_DNA"/>
</dbReference>
<evidence type="ECO:0000313" key="2">
    <source>
        <dbReference type="EMBL" id="MED6217135.1"/>
    </source>
</evidence>
<sequence>MSSLWVYPAASALPSLTNSPPSAVHRATSIDVSVFAADVRDYDSVKPAVDEVGLIGVLLLNHDVFVALVVVVVGVWQRCVGGEVKWLQLVVMVVVVTINELWMITHIFCR</sequence>
<dbReference type="Proteomes" id="UP001341840">
    <property type="component" value="Unassembled WGS sequence"/>
</dbReference>
<keyword evidence="1" id="KW-1133">Transmembrane helix</keyword>
<organism evidence="2 3">
    <name type="scientific">Stylosanthes scabra</name>
    <dbReference type="NCBI Taxonomy" id="79078"/>
    <lineage>
        <taxon>Eukaryota</taxon>
        <taxon>Viridiplantae</taxon>
        <taxon>Streptophyta</taxon>
        <taxon>Embryophyta</taxon>
        <taxon>Tracheophyta</taxon>
        <taxon>Spermatophyta</taxon>
        <taxon>Magnoliopsida</taxon>
        <taxon>eudicotyledons</taxon>
        <taxon>Gunneridae</taxon>
        <taxon>Pentapetalae</taxon>
        <taxon>rosids</taxon>
        <taxon>fabids</taxon>
        <taxon>Fabales</taxon>
        <taxon>Fabaceae</taxon>
        <taxon>Papilionoideae</taxon>
        <taxon>50 kb inversion clade</taxon>
        <taxon>dalbergioids sensu lato</taxon>
        <taxon>Dalbergieae</taxon>
        <taxon>Pterocarpus clade</taxon>
        <taxon>Stylosanthes</taxon>
    </lineage>
</organism>
<proteinExistence type="predicted"/>